<dbReference type="Proteomes" id="UP001244341">
    <property type="component" value="Chromosome 7b"/>
</dbReference>
<organism evidence="5 6">
    <name type="scientific">Tetradesmus obliquus</name>
    <name type="common">Green alga</name>
    <name type="synonym">Acutodesmus obliquus</name>
    <dbReference type="NCBI Taxonomy" id="3088"/>
    <lineage>
        <taxon>Eukaryota</taxon>
        <taxon>Viridiplantae</taxon>
        <taxon>Chlorophyta</taxon>
        <taxon>core chlorophytes</taxon>
        <taxon>Chlorophyceae</taxon>
        <taxon>CS clade</taxon>
        <taxon>Sphaeropleales</taxon>
        <taxon>Scenedesmaceae</taxon>
        <taxon>Tetradesmus</taxon>
    </lineage>
</organism>
<dbReference type="Pfam" id="PF08246">
    <property type="entry name" value="Inhibitor_I29"/>
    <property type="match status" value="1"/>
</dbReference>
<dbReference type="InterPro" id="IPR000668">
    <property type="entry name" value="Peptidase_C1A_C"/>
</dbReference>
<feature type="chain" id="PRO_5046527011" description="Peptidase C1A papain C-terminal domain-containing protein" evidence="2">
    <location>
        <begin position="26"/>
        <end position="435"/>
    </location>
</feature>
<dbReference type="SUPFAM" id="SSF54001">
    <property type="entry name" value="Cysteine proteinases"/>
    <property type="match status" value="1"/>
</dbReference>
<dbReference type="PROSITE" id="PS00639">
    <property type="entry name" value="THIOL_PROTEASE_HIS"/>
    <property type="match status" value="1"/>
</dbReference>
<sequence>MIADGQKILIVLLLLIGFFADPAVPAHGGEGSRAPPHYSAHSHGHRRSLQQLGRLWIDNGGTWPAGFSDLDKAVETQRIFRAVLAERNRTTYASKYPDIAWRNWLVRYNVTYDNATEAAYRRSIFDYNLALAKQLNELAGPEVAFGINRFSVLTQEEFLAGYTALAESTMAMQGYNGSAQDISEQQLMECFPGSSCSRGGTVHVLLNYLACNGVAAVGSSYDGPSFGTYPSDGNTAADYSGKCAEGQYQPVVTGIKGWAWVPPDEFALGQALSRTPAKVSVDASILQTYRAGYLGCNIASQIANHAMLLVGYNNQVRAGPPPAGSAQNFTFYSGSSYWMLKNSWGSYGSVDGFVYITKGCPRATPLGMLVNRPLIPTWNQTESYRIGRLECKNETQANDNCSKEQLLRLAGYCAGVDDFSPTPQNSSCACSCIPT</sequence>
<proteinExistence type="inferred from homology"/>
<evidence type="ECO:0000313" key="6">
    <source>
        <dbReference type="Proteomes" id="UP001244341"/>
    </source>
</evidence>
<name>A0ABY8U4A3_TETOB</name>
<dbReference type="InterPro" id="IPR013201">
    <property type="entry name" value="Prot_inhib_I29"/>
</dbReference>
<feature type="domain" description="Cathepsin propeptide inhibitor" evidence="4">
    <location>
        <begin position="101"/>
        <end position="158"/>
    </location>
</feature>
<feature type="signal peptide" evidence="2">
    <location>
        <begin position="1"/>
        <end position="25"/>
    </location>
</feature>
<dbReference type="InterPro" id="IPR025660">
    <property type="entry name" value="Pept_his_AS"/>
</dbReference>
<dbReference type="SMART" id="SM00848">
    <property type="entry name" value="Inhibitor_I29"/>
    <property type="match status" value="1"/>
</dbReference>
<dbReference type="Gene3D" id="1.10.287.2250">
    <property type="match status" value="1"/>
</dbReference>
<keyword evidence="2" id="KW-0732">Signal</keyword>
<evidence type="ECO:0000259" key="4">
    <source>
        <dbReference type="SMART" id="SM00848"/>
    </source>
</evidence>
<dbReference type="Pfam" id="PF00112">
    <property type="entry name" value="Peptidase_C1"/>
    <property type="match status" value="1"/>
</dbReference>
<reference evidence="5 6" key="1">
    <citation type="submission" date="2023-05" db="EMBL/GenBank/DDBJ databases">
        <title>A 100% complete, gapless, phased diploid assembly of the Scenedesmus obliquus UTEX 3031 genome.</title>
        <authorList>
            <person name="Biondi T.C."/>
            <person name="Hanschen E.R."/>
            <person name="Kwon T."/>
            <person name="Eng W."/>
            <person name="Kruse C.P.S."/>
            <person name="Koehler S.I."/>
            <person name="Kunde Y."/>
            <person name="Gleasner C.D."/>
            <person name="You Mak K.T."/>
            <person name="Polle J."/>
            <person name="Hovde B.T."/>
            <person name="Starkenburg S.R."/>
        </authorList>
    </citation>
    <scope>NUCLEOTIDE SEQUENCE [LARGE SCALE GENOMIC DNA]</scope>
    <source>
        <strain evidence="5 6">DOE0152z</strain>
    </source>
</reference>
<comment type="similarity">
    <text evidence="1">Belongs to the peptidase C1 family.</text>
</comment>
<gene>
    <name evidence="5" type="ORF">OEZ85_012991</name>
</gene>
<evidence type="ECO:0000256" key="1">
    <source>
        <dbReference type="ARBA" id="ARBA00008455"/>
    </source>
</evidence>
<accession>A0ABY8U4A3</accession>
<dbReference type="InterPro" id="IPR013128">
    <property type="entry name" value="Peptidase_C1A"/>
</dbReference>
<dbReference type="Gene3D" id="3.90.70.10">
    <property type="entry name" value="Cysteine proteinases"/>
    <property type="match status" value="1"/>
</dbReference>
<evidence type="ECO:0000259" key="3">
    <source>
        <dbReference type="SMART" id="SM00645"/>
    </source>
</evidence>
<dbReference type="EMBL" id="CP126214">
    <property type="protein sequence ID" value="WIA16288.1"/>
    <property type="molecule type" value="Genomic_DNA"/>
</dbReference>
<keyword evidence="6" id="KW-1185">Reference proteome</keyword>
<protein>
    <recommendedName>
        <fullName evidence="7">Peptidase C1A papain C-terminal domain-containing protein</fullName>
    </recommendedName>
</protein>
<evidence type="ECO:0000256" key="2">
    <source>
        <dbReference type="SAM" id="SignalP"/>
    </source>
</evidence>
<dbReference type="SMART" id="SM00645">
    <property type="entry name" value="Pept_C1"/>
    <property type="match status" value="1"/>
</dbReference>
<dbReference type="InterPro" id="IPR038765">
    <property type="entry name" value="Papain-like_cys_pep_sf"/>
</dbReference>
<evidence type="ECO:0000313" key="5">
    <source>
        <dbReference type="EMBL" id="WIA16288.1"/>
    </source>
</evidence>
<dbReference type="PANTHER" id="PTHR12411">
    <property type="entry name" value="CYSTEINE PROTEASE FAMILY C1-RELATED"/>
    <property type="match status" value="1"/>
</dbReference>
<feature type="domain" description="Peptidase C1A papain C-terminal" evidence="3">
    <location>
        <begin position="140"/>
        <end position="374"/>
    </location>
</feature>
<evidence type="ECO:0008006" key="7">
    <source>
        <dbReference type="Google" id="ProtNLM"/>
    </source>
</evidence>